<organism evidence="3 4">
    <name type="scientific">Sphingomonas panacis</name>
    <dbReference type="NCBI Taxonomy" id="1560345"/>
    <lineage>
        <taxon>Bacteria</taxon>
        <taxon>Pseudomonadati</taxon>
        <taxon>Pseudomonadota</taxon>
        <taxon>Alphaproteobacteria</taxon>
        <taxon>Sphingomonadales</taxon>
        <taxon>Sphingomonadaceae</taxon>
        <taxon>Sphingomonas</taxon>
    </lineage>
</organism>
<geneLocation type="plasmid" evidence="4"/>
<dbReference type="RefSeq" id="WP_169833243.1">
    <property type="nucleotide sequence ID" value="NZ_CP014169.1"/>
</dbReference>
<dbReference type="Proteomes" id="UP000094256">
    <property type="component" value="Plasmid unnamed"/>
</dbReference>
<dbReference type="KEGG" id="span:AWL63_24280"/>
<dbReference type="InterPro" id="IPR050471">
    <property type="entry name" value="AB_hydrolase"/>
</dbReference>
<feature type="signal peptide" evidence="1">
    <location>
        <begin position="1"/>
        <end position="20"/>
    </location>
</feature>
<keyword evidence="1" id="KW-0732">Signal</keyword>
<gene>
    <name evidence="3" type="ORF">AWL63_24280</name>
</gene>
<keyword evidence="4" id="KW-1185">Reference proteome</keyword>
<evidence type="ECO:0000313" key="4">
    <source>
        <dbReference type="Proteomes" id="UP000094256"/>
    </source>
</evidence>
<proteinExistence type="predicted"/>
<dbReference type="InterPro" id="IPR000073">
    <property type="entry name" value="AB_hydrolase_1"/>
</dbReference>
<dbReference type="Pfam" id="PF00561">
    <property type="entry name" value="Abhydrolase_1"/>
    <property type="match status" value="1"/>
</dbReference>
<evidence type="ECO:0000259" key="2">
    <source>
        <dbReference type="Pfam" id="PF00561"/>
    </source>
</evidence>
<dbReference type="PRINTS" id="PR00111">
    <property type="entry name" value="ABHYDROLASE"/>
</dbReference>
<feature type="chain" id="PRO_5008556534" description="AB hydrolase-1 domain-containing protein" evidence="1">
    <location>
        <begin position="21"/>
        <end position="290"/>
    </location>
</feature>
<dbReference type="Gene3D" id="3.40.50.1820">
    <property type="entry name" value="alpha/beta hydrolase"/>
    <property type="match status" value="1"/>
</dbReference>
<reference evidence="3 4" key="1">
    <citation type="submission" date="2016-01" db="EMBL/GenBank/DDBJ databases">
        <title>Complete genome and mega plasmid sequence of Sphingomonas panacis DCY99 elicits systemic resistance in rice to Xanthomonas oryzae.</title>
        <authorList>
            <person name="Kim Y.J."/>
            <person name="Yang D.C."/>
            <person name="Sing P."/>
        </authorList>
    </citation>
    <scope>NUCLEOTIDE SEQUENCE [LARGE SCALE GENOMIC DNA]</scope>
    <source>
        <strain evidence="3 4">DCY99</strain>
        <plasmid evidence="4">Plasmid</plasmid>
    </source>
</reference>
<keyword evidence="3" id="KW-0614">Plasmid</keyword>
<protein>
    <recommendedName>
        <fullName evidence="2">AB hydrolase-1 domain-containing protein</fullName>
    </recommendedName>
</protein>
<evidence type="ECO:0000256" key="1">
    <source>
        <dbReference type="SAM" id="SignalP"/>
    </source>
</evidence>
<dbReference type="SUPFAM" id="SSF53474">
    <property type="entry name" value="alpha/beta-Hydrolases"/>
    <property type="match status" value="1"/>
</dbReference>
<evidence type="ECO:0000313" key="3">
    <source>
        <dbReference type="EMBL" id="AOH87270.1"/>
    </source>
</evidence>
<name>A0A1B3ZIL9_9SPHN</name>
<feature type="domain" description="AB hydrolase-1" evidence="2">
    <location>
        <begin position="65"/>
        <end position="202"/>
    </location>
</feature>
<sequence>MRWVAGTLAVLVSITAPNIAAGQAPPLWATVPEVPALPRPERTGFVDHDGARLYFAVFNRNGGSPVLLLHGGLASSESWGFAVPQLAKTHEVIVMDTRGHGRSTIGPAPLSYRRFASDAIVVLDATGVRKASVVGLSDGGVTGLILAIDHPERVDRLFVWGANFNTHAETTVPPDPAMKGMGAVFMARMEAQYRALSPTPDGFKALRAALADLYEKEPDLAPAELGAIRARTVVADGAHEQFIAAAHTEMLAHLIPGAKLVILPDVSHGGPQQAPAAFHAAVTELLDQPE</sequence>
<dbReference type="InterPro" id="IPR029058">
    <property type="entry name" value="AB_hydrolase_fold"/>
</dbReference>
<dbReference type="EMBL" id="CP014169">
    <property type="protein sequence ID" value="AOH87270.1"/>
    <property type="molecule type" value="Genomic_DNA"/>
</dbReference>
<dbReference type="PANTHER" id="PTHR43433:SF5">
    <property type="entry name" value="AB HYDROLASE-1 DOMAIN-CONTAINING PROTEIN"/>
    <property type="match status" value="1"/>
</dbReference>
<dbReference type="AlphaFoldDB" id="A0A1B3ZIL9"/>
<dbReference type="PANTHER" id="PTHR43433">
    <property type="entry name" value="HYDROLASE, ALPHA/BETA FOLD FAMILY PROTEIN"/>
    <property type="match status" value="1"/>
</dbReference>
<accession>A0A1B3ZIL9</accession>